<dbReference type="AlphaFoldDB" id="A0A951PE15"/>
<evidence type="ECO:0000313" key="7">
    <source>
        <dbReference type="EMBL" id="MBW4467455.1"/>
    </source>
</evidence>
<evidence type="ECO:0000256" key="2">
    <source>
        <dbReference type="ARBA" id="ARBA00013855"/>
    </source>
</evidence>
<organism evidence="7 8">
    <name type="scientific">Pegethrix bostrychoides GSE-TBD4-15B</name>
    <dbReference type="NCBI Taxonomy" id="2839662"/>
    <lineage>
        <taxon>Bacteria</taxon>
        <taxon>Bacillati</taxon>
        <taxon>Cyanobacteriota</taxon>
        <taxon>Cyanophyceae</taxon>
        <taxon>Oculatellales</taxon>
        <taxon>Oculatellaceae</taxon>
        <taxon>Pegethrix</taxon>
    </lineage>
</organism>
<dbReference type="PANTHER" id="PTHR34138:SF1">
    <property type="entry name" value="CELL SHAPE-DETERMINING PROTEIN MREC"/>
    <property type="match status" value="1"/>
</dbReference>
<evidence type="ECO:0000256" key="4">
    <source>
        <dbReference type="ARBA" id="ARBA00032089"/>
    </source>
</evidence>
<protein>
    <recommendedName>
        <fullName evidence="2">Cell shape-determining protein MreC</fullName>
    </recommendedName>
    <alternativeName>
        <fullName evidence="4">Cell shape protein MreC</fullName>
    </alternativeName>
</protein>
<dbReference type="GO" id="GO:0008360">
    <property type="term" value="P:regulation of cell shape"/>
    <property type="evidence" value="ECO:0007669"/>
    <property type="project" value="UniProtKB-KW"/>
</dbReference>
<evidence type="ECO:0000259" key="6">
    <source>
        <dbReference type="Pfam" id="PF04085"/>
    </source>
</evidence>
<proteinExistence type="inferred from homology"/>
<sequence>MYAIRRWWDRNSIRFGLIGLALGSAWLIRQTQGSLIYEAYRGLSQPFGNLPAETAARKTPTDPRTLELEQRLVELESQNQKLQALLGEVTQSPTKGQVAAVIGRSADHWWQQITLGRGQQDDIKIGAIVSGEGGLVGRVVQVTPNTSRVLLISDPTSQLGVTVSRSRNMGYIRGQSANRVIMEFFDKVPDVRPGDVISTSSYSQLFPAGLPVGIVESVNLNRSPAPEAVIELSAPISRLEWVVVTPNPKAESALLPSGKADSNAGSNAAE</sequence>
<dbReference type="Proteomes" id="UP000707356">
    <property type="component" value="Unassembled WGS sequence"/>
</dbReference>
<gene>
    <name evidence="7" type="primary">mreC</name>
    <name evidence="7" type="ORF">KME07_18670</name>
</gene>
<evidence type="ECO:0000256" key="1">
    <source>
        <dbReference type="ARBA" id="ARBA00009369"/>
    </source>
</evidence>
<dbReference type="NCBIfam" id="TIGR00219">
    <property type="entry name" value="mreC"/>
    <property type="match status" value="1"/>
</dbReference>
<evidence type="ECO:0000256" key="3">
    <source>
        <dbReference type="ARBA" id="ARBA00022960"/>
    </source>
</evidence>
<feature type="coiled-coil region" evidence="5">
    <location>
        <begin position="65"/>
        <end position="92"/>
    </location>
</feature>
<evidence type="ECO:0000313" key="8">
    <source>
        <dbReference type="Proteomes" id="UP000707356"/>
    </source>
</evidence>
<dbReference type="GO" id="GO:0005886">
    <property type="term" value="C:plasma membrane"/>
    <property type="evidence" value="ECO:0007669"/>
    <property type="project" value="TreeGrafter"/>
</dbReference>
<dbReference type="Gene3D" id="2.40.10.340">
    <property type="entry name" value="Rod shape-determining protein MreC, domain 1"/>
    <property type="match status" value="1"/>
</dbReference>
<dbReference type="InterPro" id="IPR042177">
    <property type="entry name" value="Cell/Rod_1"/>
</dbReference>
<comment type="caution">
    <text evidence="7">The sequence shown here is derived from an EMBL/GenBank/DDBJ whole genome shotgun (WGS) entry which is preliminary data.</text>
</comment>
<dbReference type="NCBIfam" id="NF010527">
    <property type="entry name" value="PRK13922.6-2"/>
    <property type="match status" value="1"/>
</dbReference>
<dbReference type="PANTHER" id="PTHR34138">
    <property type="entry name" value="CELL SHAPE-DETERMINING PROTEIN MREC"/>
    <property type="match status" value="1"/>
</dbReference>
<dbReference type="Pfam" id="PF04085">
    <property type="entry name" value="MreC"/>
    <property type="match status" value="1"/>
</dbReference>
<dbReference type="InterPro" id="IPR055342">
    <property type="entry name" value="MreC_beta-barrel_core"/>
</dbReference>
<dbReference type="InterPro" id="IPR042175">
    <property type="entry name" value="Cell/Rod_MreC_2"/>
</dbReference>
<feature type="domain" description="Rod shape-determining protein MreC beta-barrel core" evidence="6">
    <location>
        <begin position="101"/>
        <end position="245"/>
    </location>
</feature>
<reference evidence="7" key="1">
    <citation type="submission" date="2021-05" db="EMBL/GenBank/DDBJ databases">
        <authorList>
            <person name="Pietrasiak N."/>
            <person name="Ward R."/>
            <person name="Stajich J.E."/>
            <person name="Kurbessoian T."/>
        </authorList>
    </citation>
    <scope>NUCLEOTIDE SEQUENCE</scope>
    <source>
        <strain evidence="7">GSE-TBD4-15B</strain>
    </source>
</reference>
<keyword evidence="5" id="KW-0175">Coiled coil</keyword>
<evidence type="ECO:0000256" key="5">
    <source>
        <dbReference type="SAM" id="Coils"/>
    </source>
</evidence>
<accession>A0A951PE15</accession>
<keyword evidence="3" id="KW-0133">Cell shape</keyword>
<dbReference type="Gene3D" id="2.40.10.350">
    <property type="entry name" value="Rod shape-determining protein MreC, domain 2"/>
    <property type="match status" value="1"/>
</dbReference>
<reference evidence="7" key="2">
    <citation type="journal article" date="2022" name="Microbiol. Resour. Announc.">
        <title>Metagenome Sequencing to Explore Phylogenomics of Terrestrial Cyanobacteria.</title>
        <authorList>
            <person name="Ward R.D."/>
            <person name="Stajich J.E."/>
            <person name="Johansen J.R."/>
            <person name="Huntemann M."/>
            <person name="Clum A."/>
            <person name="Foster B."/>
            <person name="Foster B."/>
            <person name="Roux S."/>
            <person name="Palaniappan K."/>
            <person name="Varghese N."/>
            <person name="Mukherjee S."/>
            <person name="Reddy T.B.K."/>
            <person name="Daum C."/>
            <person name="Copeland A."/>
            <person name="Chen I.A."/>
            <person name="Ivanova N.N."/>
            <person name="Kyrpides N.C."/>
            <person name="Shapiro N."/>
            <person name="Eloe-Fadrosh E.A."/>
            <person name="Pietrasiak N."/>
        </authorList>
    </citation>
    <scope>NUCLEOTIDE SEQUENCE</scope>
    <source>
        <strain evidence="7">GSE-TBD4-15B</strain>
    </source>
</reference>
<dbReference type="EMBL" id="JAHHHV010000077">
    <property type="protein sequence ID" value="MBW4467455.1"/>
    <property type="molecule type" value="Genomic_DNA"/>
</dbReference>
<dbReference type="InterPro" id="IPR007221">
    <property type="entry name" value="MreC"/>
</dbReference>
<comment type="similarity">
    <text evidence="1">Belongs to the MreC family.</text>
</comment>
<name>A0A951PE15_9CYAN</name>